<evidence type="ECO:0000313" key="1">
    <source>
        <dbReference type="EMBL" id="EMM7456154.1"/>
    </source>
</evidence>
<gene>
    <name evidence="1" type="ORF">P7U51_000606</name>
</gene>
<reference evidence="1" key="1">
    <citation type="submission" date="2024-02" db="EMBL/GenBank/DDBJ databases">
        <authorList>
            <consortium name="Clinical and Environmental Microbiology Branch: Whole genome sequencing antimicrobial resistance pathogens in the healthcare setting"/>
        </authorList>
    </citation>
    <scope>NUCLEOTIDE SEQUENCE</scope>
    <source>
        <strain evidence="1">Whole organism</strain>
    </source>
</reference>
<dbReference type="AlphaFoldDB" id="A0AAN4EUT4"/>
<protein>
    <submittedName>
        <fullName evidence="1">Uncharacterized protein</fullName>
    </submittedName>
</protein>
<comment type="caution">
    <text evidence="1">The sequence shown here is derived from an EMBL/GenBank/DDBJ whole genome shotgun (WGS) entry which is preliminary data.</text>
</comment>
<evidence type="ECO:0000313" key="2">
    <source>
        <dbReference type="Proteomes" id="UP001169574"/>
    </source>
</evidence>
<dbReference type="RefSeq" id="WP_410738821.1">
    <property type="nucleotide sequence ID" value="NZ_JBKGLO010000001.1"/>
</dbReference>
<dbReference type="Proteomes" id="UP001169574">
    <property type="component" value="Unassembled WGS sequence"/>
</dbReference>
<organism evidence="1 2">
    <name type="scientific">Citrobacter freundii</name>
    <dbReference type="NCBI Taxonomy" id="546"/>
    <lineage>
        <taxon>Bacteria</taxon>
        <taxon>Pseudomonadati</taxon>
        <taxon>Pseudomonadota</taxon>
        <taxon>Gammaproteobacteria</taxon>
        <taxon>Enterobacterales</taxon>
        <taxon>Enterobacteriaceae</taxon>
        <taxon>Citrobacter</taxon>
        <taxon>Citrobacter freundii complex</taxon>
    </lineage>
</organism>
<accession>A0AAN4EUT4</accession>
<sequence>MEEQQTGECPLCDTGASFNFTDHENYKLIQCPECGIFEISVGAERTLRDRHMEQRLEYAELSRNAPKGQMLVIKLNVTVDGNFLVYGYAALR</sequence>
<proteinExistence type="predicted"/>
<name>A0AAN4EUT4_CITFR</name>
<dbReference type="EMBL" id="ABLGCN030000001">
    <property type="protein sequence ID" value="EMM7456154.1"/>
    <property type="molecule type" value="Genomic_DNA"/>
</dbReference>